<protein>
    <submittedName>
        <fullName evidence="1">Uncharacterized protein</fullName>
    </submittedName>
</protein>
<name>A0A2S2QSX5_9HEMI</name>
<proteinExistence type="predicted"/>
<dbReference type="AlphaFoldDB" id="A0A2S2QSX5"/>
<gene>
    <name evidence="1" type="ORF">g.183472</name>
</gene>
<organism evidence="1">
    <name type="scientific">Sipha flava</name>
    <name type="common">yellow sugarcane aphid</name>
    <dbReference type="NCBI Taxonomy" id="143950"/>
    <lineage>
        <taxon>Eukaryota</taxon>
        <taxon>Metazoa</taxon>
        <taxon>Ecdysozoa</taxon>
        <taxon>Arthropoda</taxon>
        <taxon>Hexapoda</taxon>
        <taxon>Insecta</taxon>
        <taxon>Pterygota</taxon>
        <taxon>Neoptera</taxon>
        <taxon>Paraneoptera</taxon>
        <taxon>Hemiptera</taxon>
        <taxon>Sternorrhyncha</taxon>
        <taxon>Aphidomorpha</taxon>
        <taxon>Aphidoidea</taxon>
        <taxon>Aphididae</taxon>
        <taxon>Sipha</taxon>
    </lineage>
</organism>
<accession>A0A2S2QSX5</accession>
<evidence type="ECO:0000313" key="1">
    <source>
        <dbReference type="EMBL" id="MBY80857.1"/>
    </source>
</evidence>
<dbReference type="EMBL" id="GGMS01011654">
    <property type="protein sequence ID" value="MBY80857.1"/>
    <property type="molecule type" value="Transcribed_RNA"/>
</dbReference>
<reference evidence="1" key="1">
    <citation type="submission" date="2018-04" db="EMBL/GenBank/DDBJ databases">
        <title>Transcriptome assembly of Sipha flava.</title>
        <authorList>
            <person name="Scully E.D."/>
            <person name="Geib S.M."/>
            <person name="Palmer N.A."/>
            <person name="Koch K."/>
            <person name="Bradshaw J."/>
            <person name="Heng-Moss T."/>
            <person name="Sarath G."/>
        </authorList>
    </citation>
    <scope>NUCLEOTIDE SEQUENCE</scope>
</reference>
<sequence length="154" mass="17618">MQTLSAVLLRLHWWDNVKFDFLKYCASLNCLRHMGGRCSMFPSKTLRKAAPTPINYVAQYHCMSGYVHTAQVSNEGCACLKLITERRSVCTRRHIIVQQMFLTVWLNPTRAPRQSATNTANVLSNICNTVMSNIRLYGKLLSTGNLIRYFLENV</sequence>